<dbReference type="EMBL" id="JQCD01000024">
    <property type="protein sequence ID" value="KRN76752.1"/>
    <property type="molecule type" value="Genomic_DNA"/>
</dbReference>
<dbReference type="Gene3D" id="1.20.1560.10">
    <property type="entry name" value="ABC transporter type 1, transmembrane domain"/>
    <property type="match status" value="1"/>
</dbReference>
<keyword evidence="3" id="KW-0547">Nucleotide-binding</keyword>
<evidence type="ECO:0000259" key="8">
    <source>
        <dbReference type="PROSITE" id="PS50893"/>
    </source>
</evidence>
<dbReference type="InterPro" id="IPR003439">
    <property type="entry name" value="ABC_transporter-like_ATP-bd"/>
</dbReference>
<feature type="domain" description="ABC transporter" evidence="8">
    <location>
        <begin position="295"/>
        <end position="500"/>
    </location>
</feature>
<feature type="transmembrane region" description="Helical" evidence="7">
    <location>
        <begin position="119"/>
        <end position="137"/>
    </location>
</feature>
<dbReference type="PANTHER" id="PTHR43394:SF1">
    <property type="entry name" value="ATP-BINDING CASSETTE SUB-FAMILY B MEMBER 10, MITOCHONDRIAL"/>
    <property type="match status" value="1"/>
</dbReference>
<dbReference type="PROSITE" id="PS50929">
    <property type="entry name" value="ABC_TM1F"/>
    <property type="match status" value="1"/>
</dbReference>
<dbReference type="GO" id="GO:0005886">
    <property type="term" value="C:plasma membrane"/>
    <property type="evidence" value="ECO:0007669"/>
    <property type="project" value="UniProtKB-SubCell"/>
</dbReference>
<dbReference type="AlphaFoldDB" id="A0A0R2JHF0"/>
<evidence type="ECO:0000256" key="7">
    <source>
        <dbReference type="SAM" id="Phobius"/>
    </source>
</evidence>
<name>A0A0R2JHF0_9LACO</name>
<sequence>MLSFATNAITDKEYKLFMMWMALDLSGWTALYVLSFISDVYQEKLIQDMNIDMRIDLINKGTKSVNAFHKNKKSYYESGMMNDINLINSKIFQNFYLMIQMLAILVFSTGMIIFFQWKLFILTFVLGIISIYFPRYLNKKAQKASKNMSAINEKSLTGYNETIDGVDTFSGLGLREKLVERIYNVSRELKVKSVEYARVNGEIESVAAFVSSASQVALLTYTGILIMQGATEIGTLLSIASLAGLFFTSTKGVSNGISKISGNKNLFDKFIVGSTEENDGHRSENGKNVDKDIAVIFDNVSYKYDDSDYLFKNISFNIEQKRKYFLVGPSGSGKSTIFSLITKSVYPDAGEITDSPTISSWLYVPQEPVIFSESILYNLTLGEEYPEEDIVKVLKETNLYEELLSLSNGLNTILVDNGSNISGGQRQRISLARVLLRKPTALLLDEATSAVDSINEYSILSKLYALPNTTIISIIHTANERTLALADSIIDMERLKKDKLN</sequence>
<dbReference type="GO" id="GO:0016887">
    <property type="term" value="F:ATP hydrolysis activity"/>
    <property type="evidence" value="ECO:0007669"/>
    <property type="project" value="InterPro"/>
</dbReference>
<dbReference type="InterPro" id="IPR027417">
    <property type="entry name" value="P-loop_NTPase"/>
</dbReference>
<evidence type="ECO:0000313" key="11">
    <source>
        <dbReference type="Proteomes" id="UP000051673"/>
    </source>
</evidence>
<proteinExistence type="predicted"/>
<dbReference type="InterPro" id="IPR011527">
    <property type="entry name" value="ABC1_TM_dom"/>
</dbReference>
<evidence type="ECO:0000256" key="4">
    <source>
        <dbReference type="ARBA" id="ARBA00022840"/>
    </source>
</evidence>
<evidence type="ECO:0000259" key="9">
    <source>
        <dbReference type="PROSITE" id="PS50929"/>
    </source>
</evidence>
<dbReference type="InterPro" id="IPR039421">
    <property type="entry name" value="Type_1_exporter"/>
</dbReference>
<keyword evidence="5 7" id="KW-1133">Transmembrane helix</keyword>
<evidence type="ECO:0000256" key="3">
    <source>
        <dbReference type="ARBA" id="ARBA00022741"/>
    </source>
</evidence>
<dbReference type="PROSITE" id="PS50893">
    <property type="entry name" value="ABC_TRANSPORTER_2"/>
    <property type="match status" value="1"/>
</dbReference>
<gene>
    <name evidence="10" type="ORF">IV67_GL000258</name>
</gene>
<keyword evidence="4" id="KW-0067">ATP-binding</keyword>
<feature type="transmembrane region" description="Helical" evidence="7">
    <location>
        <begin position="17"/>
        <end position="37"/>
    </location>
</feature>
<dbReference type="InterPro" id="IPR017871">
    <property type="entry name" value="ABC_transporter-like_CS"/>
</dbReference>
<accession>A0A0R2JHF0</accession>
<dbReference type="SUPFAM" id="SSF52540">
    <property type="entry name" value="P-loop containing nucleoside triphosphate hydrolases"/>
    <property type="match status" value="1"/>
</dbReference>
<feature type="domain" description="ABC transmembrane type-1" evidence="9">
    <location>
        <begin position="1"/>
        <end position="262"/>
    </location>
</feature>
<reference evidence="10 11" key="1">
    <citation type="journal article" date="2015" name="Genome Announc.">
        <title>Expanding the biotechnology potential of lactobacilli through comparative genomics of 213 strains and associated genera.</title>
        <authorList>
            <person name="Sun Z."/>
            <person name="Harris H.M."/>
            <person name="McCann A."/>
            <person name="Guo C."/>
            <person name="Argimon S."/>
            <person name="Zhang W."/>
            <person name="Yang X."/>
            <person name="Jeffery I.B."/>
            <person name="Cooney J.C."/>
            <person name="Kagawa T.F."/>
            <person name="Liu W."/>
            <person name="Song Y."/>
            <person name="Salvetti E."/>
            <person name="Wrobel A."/>
            <person name="Rasinkangas P."/>
            <person name="Parkhill J."/>
            <person name="Rea M.C."/>
            <person name="O'Sullivan O."/>
            <person name="Ritari J."/>
            <person name="Douillard F.P."/>
            <person name="Paul Ross R."/>
            <person name="Yang R."/>
            <person name="Briner A.E."/>
            <person name="Felis G.E."/>
            <person name="de Vos W.M."/>
            <person name="Barrangou R."/>
            <person name="Klaenhammer T.R."/>
            <person name="Caufield P.W."/>
            <person name="Cui Y."/>
            <person name="Zhang H."/>
            <person name="O'Toole P.W."/>
        </authorList>
    </citation>
    <scope>NUCLEOTIDE SEQUENCE [LARGE SCALE GENOMIC DNA]</scope>
    <source>
        <strain evidence="10 11">DSM 20014</strain>
    </source>
</reference>
<dbReference type="SUPFAM" id="SSF90123">
    <property type="entry name" value="ABC transporter transmembrane region"/>
    <property type="match status" value="1"/>
</dbReference>
<dbReference type="GO" id="GO:0005524">
    <property type="term" value="F:ATP binding"/>
    <property type="evidence" value="ECO:0007669"/>
    <property type="project" value="UniProtKB-KW"/>
</dbReference>
<evidence type="ECO:0000256" key="5">
    <source>
        <dbReference type="ARBA" id="ARBA00022989"/>
    </source>
</evidence>
<organism evidence="10 11">
    <name type="scientific">Weissella minor</name>
    <dbReference type="NCBI Taxonomy" id="1620"/>
    <lineage>
        <taxon>Bacteria</taxon>
        <taxon>Bacillati</taxon>
        <taxon>Bacillota</taxon>
        <taxon>Bacilli</taxon>
        <taxon>Lactobacillales</taxon>
        <taxon>Lactobacillaceae</taxon>
        <taxon>Weissella</taxon>
    </lineage>
</organism>
<evidence type="ECO:0000256" key="1">
    <source>
        <dbReference type="ARBA" id="ARBA00004651"/>
    </source>
</evidence>
<keyword evidence="11" id="KW-1185">Reference proteome</keyword>
<keyword evidence="2 7" id="KW-0812">Transmembrane</keyword>
<evidence type="ECO:0000256" key="2">
    <source>
        <dbReference type="ARBA" id="ARBA00022692"/>
    </source>
</evidence>
<dbReference type="Pfam" id="PF00005">
    <property type="entry name" value="ABC_tran"/>
    <property type="match status" value="1"/>
</dbReference>
<dbReference type="GO" id="GO:0015421">
    <property type="term" value="F:ABC-type oligopeptide transporter activity"/>
    <property type="evidence" value="ECO:0007669"/>
    <property type="project" value="TreeGrafter"/>
</dbReference>
<dbReference type="CDD" id="cd03228">
    <property type="entry name" value="ABCC_MRP_Like"/>
    <property type="match status" value="1"/>
</dbReference>
<dbReference type="PANTHER" id="PTHR43394">
    <property type="entry name" value="ATP-DEPENDENT PERMEASE MDL1, MITOCHONDRIAL"/>
    <property type="match status" value="1"/>
</dbReference>
<dbReference type="Pfam" id="PF00664">
    <property type="entry name" value="ABC_membrane"/>
    <property type="match status" value="1"/>
</dbReference>
<dbReference type="PROSITE" id="PS00211">
    <property type="entry name" value="ABC_TRANSPORTER_1"/>
    <property type="match status" value="1"/>
</dbReference>
<protein>
    <submittedName>
        <fullName evidence="10">ABC transporter</fullName>
    </submittedName>
</protein>
<feature type="transmembrane region" description="Helical" evidence="7">
    <location>
        <begin position="95"/>
        <end position="113"/>
    </location>
</feature>
<dbReference type="SMART" id="SM00382">
    <property type="entry name" value="AAA"/>
    <property type="match status" value="1"/>
</dbReference>
<evidence type="ECO:0000313" key="10">
    <source>
        <dbReference type="EMBL" id="KRN76752.1"/>
    </source>
</evidence>
<comment type="subcellular location">
    <subcellularLocation>
        <location evidence="1">Cell membrane</location>
        <topology evidence="1">Multi-pass membrane protein</topology>
    </subcellularLocation>
</comment>
<dbReference type="Proteomes" id="UP000051673">
    <property type="component" value="Unassembled WGS sequence"/>
</dbReference>
<dbReference type="InterPro" id="IPR003593">
    <property type="entry name" value="AAA+_ATPase"/>
</dbReference>
<evidence type="ECO:0000256" key="6">
    <source>
        <dbReference type="ARBA" id="ARBA00023136"/>
    </source>
</evidence>
<comment type="caution">
    <text evidence="10">The sequence shown here is derived from an EMBL/GenBank/DDBJ whole genome shotgun (WGS) entry which is preliminary data.</text>
</comment>
<keyword evidence="6 7" id="KW-0472">Membrane</keyword>
<dbReference type="InterPro" id="IPR036640">
    <property type="entry name" value="ABC1_TM_sf"/>
</dbReference>
<dbReference type="Gene3D" id="3.40.50.300">
    <property type="entry name" value="P-loop containing nucleotide triphosphate hydrolases"/>
    <property type="match status" value="1"/>
</dbReference>
<dbReference type="STRING" id="1620.IV67_GL000258"/>
<dbReference type="PATRIC" id="fig|1620.3.peg.263"/>
<dbReference type="CDD" id="cd07346">
    <property type="entry name" value="ABC_6TM_exporters"/>
    <property type="match status" value="1"/>
</dbReference>